<sequence>MSQGWATPPAPRPPALAAAAPALSAVTRALAAAALVLAAASLVAPAGAGSPPRFDVEAPPVTSVDDGRPIPPPAARGWNEIRAFIDDHWLWPVTDLLGARGRPPAQDVNALDEVPVSAWYAGPSAGDAAAGTTATGLELRAPLTVDAARTRGDEPCLWVRDSGGRAFLLILDDPRRPERQTAAALIAGRLLRAAGYHTPPGGIGAVSRADLVLGEDPVAIGEFGGGRRLDAAALDRLFAGSPRRVAAFSLPAGTRLGGFRERGTRPDDPNDRIPHEHRRSLRGLAPLCAWLDHRRVDEAHTLDLYLDEGRHVRHYLTQLGHALGAGDPVPPSGAARGLSGAFQAQGFDPPAWRTRQPYAPFEALEWADLFWGLRVLLAIPETEIRAAVAAARYADAGIEGEMVGLLLERRERIGRAWLGRMNGAFAFRLEERAPGRWQLACADLAASHGLRSPEDVSFAMTLRLPETGRVLGLQTRGGGVPAFDLAPFMPPVWAHRLDPRRYAVAEIRSWDHAGRALEGRACVHLYFDREAGPRIVGIVRD</sequence>
<dbReference type="Proteomes" id="UP000748308">
    <property type="component" value="Unassembled WGS sequence"/>
</dbReference>
<dbReference type="AlphaFoldDB" id="A0A937XC80"/>
<evidence type="ECO:0000313" key="1">
    <source>
        <dbReference type="EMBL" id="MBM3317248.1"/>
    </source>
</evidence>
<accession>A0A937XC80</accession>
<reference evidence="1" key="1">
    <citation type="submission" date="2019-03" db="EMBL/GenBank/DDBJ databases">
        <title>Lake Tanganyika Metagenome-Assembled Genomes (MAGs).</title>
        <authorList>
            <person name="Tran P."/>
        </authorList>
    </citation>
    <scope>NUCLEOTIDE SEQUENCE</scope>
    <source>
        <strain evidence="1">M_DeepCast_400m_m2_100</strain>
    </source>
</reference>
<comment type="caution">
    <text evidence="1">The sequence shown here is derived from an EMBL/GenBank/DDBJ whole genome shotgun (WGS) entry which is preliminary data.</text>
</comment>
<evidence type="ECO:0000313" key="2">
    <source>
        <dbReference type="Proteomes" id="UP000748308"/>
    </source>
</evidence>
<proteinExistence type="predicted"/>
<dbReference type="EMBL" id="VGIY01000096">
    <property type="protein sequence ID" value="MBM3317248.1"/>
    <property type="molecule type" value="Genomic_DNA"/>
</dbReference>
<organism evidence="1 2">
    <name type="scientific">Eiseniibacteriota bacterium</name>
    <dbReference type="NCBI Taxonomy" id="2212470"/>
    <lineage>
        <taxon>Bacteria</taxon>
        <taxon>Candidatus Eiseniibacteriota</taxon>
    </lineage>
</organism>
<gene>
    <name evidence="1" type="ORF">FJY75_05300</name>
</gene>
<name>A0A937XC80_UNCEI</name>
<protein>
    <submittedName>
        <fullName evidence="1">Uncharacterized protein</fullName>
    </submittedName>
</protein>